<dbReference type="PROSITE" id="PS50297">
    <property type="entry name" value="ANK_REP_REGION"/>
    <property type="match status" value="5"/>
</dbReference>
<evidence type="ECO:0000313" key="5">
    <source>
        <dbReference type="Proteomes" id="UP001447188"/>
    </source>
</evidence>
<dbReference type="Gene3D" id="1.25.40.20">
    <property type="entry name" value="Ankyrin repeat-containing domain"/>
    <property type="match status" value="1"/>
</dbReference>
<evidence type="ECO:0000256" key="3">
    <source>
        <dbReference type="PROSITE-ProRule" id="PRU00023"/>
    </source>
</evidence>
<comment type="caution">
    <text evidence="4">The sequence shown here is derived from an EMBL/GenBank/DDBJ whole genome shotgun (WGS) entry which is preliminary data.</text>
</comment>
<evidence type="ECO:0000256" key="2">
    <source>
        <dbReference type="ARBA" id="ARBA00023043"/>
    </source>
</evidence>
<dbReference type="SUPFAM" id="SSF48403">
    <property type="entry name" value="Ankyrin repeat"/>
    <property type="match status" value="1"/>
</dbReference>
<gene>
    <name evidence="4" type="ORF">Q9L58_002139</name>
</gene>
<organism evidence="4 5">
    <name type="scientific">Discina gigas</name>
    <dbReference type="NCBI Taxonomy" id="1032678"/>
    <lineage>
        <taxon>Eukaryota</taxon>
        <taxon>Fungi</taxon>
        <taxon>Dikarya</taxon>
        <taxon>Ascomycota</taxon>
        <taxon>Pezizomycotina</taxon>
        <taxon>Pezizomycetes</taxon>
        <taxon>Pezizales</taxon>
        <taxon>Discinaceae</taxon>
        <taxon>Discina</taxon>
    </lineage>
</organism>
<feature type="repeat" description="ANK" evidence="3">
    <location>
        <begin position="247"/>
        <end position="279"/>
    </location>
</feature>
<dbReference type="PRINTS" id="PR01415">
    <property type="entry name" value="ANKYRIN"/>
</dbReference>
<protein>
    <submittedName>
        <fullName evidence="4">Uncharacterized protein</fullName>
    </submittedName>
</protein>
<proteinExistence type="predicted"/>
<dbReference type="Proteomes" id="UP001447188">
    <property type="component" value="Unassembled WGS sequence"/>
</dbReference>
<dbReference type="Pfam" id="PF13637">
    <property type="entry name" value="Ank_4"/>
    <property type="match status" value="1"/>
</dbReference>
<keyword evidence="2 3" id="KW-0040">ANK repeat</keyword>
<accession>A0ABR3GSK1</accession>
<keyword evidence="5" id="KW-1185">Reference proteome</keyword>
<feature type="repeat" description="ANK" evidence="3">
    <location>
        <begin position="181"/>
        <end position="213"/>
    </location>
</feature>
<dbReference type="Pfam" id="PF12796">
    <property type="entry name" value="Ank_2"/>
    <property type="match status" value="1"/>
</dbReference>
<evidence type="ECO:0000313" key="4">
    <source>
        <dbReference type="EMBL" id="KAL0638908.1"/>
    </source>
</evidence>
<reference evidence="4 5" key="1">
    <citation type="submission" date="2024-02" db="EMBL/GenBank/DDBJ databases">
        <title>Discinaceae phylogenomics.</title>
        <authorList>
            <person name="Dirks A.C."/>
            <person name="James T.Y."/>
        </authorList>
    </citation>
    <scope>NUCLEOTIDE SEQUENCE [LARGE SCALE GENOMIC DNA]</scope>
    <source>
        <strain evidence="4 5">ACD0624</strain>
    </source>
</reference>
<dbReference type="InterPro" id="IPR036770">
    <property type="entry name" value="Ankyrin_rpt-contain_sf"/>
</dbReference>
<keyword evidence="1" id="KW-0677">Repeat</keyword>
<sequence length="327" mass="34487">MSLPNLANEIIFLIAESLDLADLNSLLQVNRRFADSLTPNFRKSSLERGSAAAALYCAAAVHADKELVRLLLEEGKGISVALRAGALHTAPGKASDEAIHFVLSKGPNLVLGGGIGLHWAAASGRLALVKLLLRNGADIRVRSTVDCLTALHEACKGPGSNDAIINLLLDKGADIAAKDLHGRAVLDRAVARNNYAAVKLLIERGANIHYQDPDGATALHVAASLEDGSLVQLLLEKGADVNSKDYGGMTALHIAASRGHEAAVRLLLENGADINAQDGRRWSPLHLAALGGEISTPHLLHPEKKRADSIVQDFGGKDVDMSQPAVE</sequence>
<dbReference type="PANTHER" id="PTHR24171:SF10">
    <property type="entry name" value="ANKYRIN REPEAT DOMAIN-CONTAINING PROTEIN 29-LIKE"/>
    <property type="match status" value="1"/>
</dbReference>
<feature type="repeat" description="ANK" evidence="3">
    <location>
        <begin position="214"/>
        <end position="246"/>
    </location>
</feature>
<dbReference type="PANTHER" id="PTHR24171">
    <property type="entry name" value="ANKYRIN REPEAT DOMAIN-CONTAINING PROTEIN 39-RELATED"/>
    <property type="match status" value="1"/>
</dbReference>
<feature type="repeat" description="ANK" evidence="3">
    <location>
        <begin position="112"/>
        <end position="144"/>
    </location>
</feature>
<dbReference type="PROSITE" id="PS50088">
    <property type="entry name" value="ANK_REPEAT"/>
    <property type="match status" value="5"/>
</dbReference>
<dbReference type="SMART" id="SM00248">
    <property type="entry name" value="ANK"/>
    <property type="match status" value="7"/>
</dbReference>
<dbReference type="InterPro" id="IPR002110">
    <property type="entry name" value="Ankyrin_rpt"/>
</dbReference>
<dbReference type="EMBL" id="JBBBZM010000017">
    <property type="protein sequence ID" value="KAL0638908.1"/>
    <property type="molecule type" value="Genomic_DNA"/>
</dbReference>
<feature type="repeat" description="ANK" evidence="3">
    <location>
        <begin position="146"/>
        <end position="180"/>
    </location>
</feature>
<evidence type="ECO:0000256" key="1">
    <source>
        <dbReference type="ARBA" id="ARBA00022737"/>
    </source>
</evidence>
<dbReference type="CDD" id="cd09917">
    <property type="entry name" value="F-box_SF"/>
    <property type="match status" value="1"/>
</dbReference>
<name>A0ABR3GSK1_9PEZI</name>